<dbReference type="GO" id="GO:0005739">
    <property type="term" value="C:mitochondrion"/>
    <property type="evidence" value="ECO:0007669"/>
    <property type="project" value="TreeGrafter"/>
</dbReference>
<dbReference type="GO" id="GO:0006635">
    <property type="term" value="P:fatty acid beta-oxidation"/>
    <property type="evidence" value="ECO:0007669"/>
    <property type="project" value="TreeGrafter"/>
</dbReference>
<dbReference type="Pfam" id="PF00378">
    <property type="entry name" value="ECH_1"/>
    <property type="match status" value="1"/>
</dbReference>
<keyword evidence="4" id="KW-1185">Reference proteome</keyword>
<dbReference type="STRING" id="106004.A0A1Y2G184"/>
<protein>
    <submittedName>
        <fullName evidence="3">ClpP/crotonase-like domain-containing protein</fullName>
    </submittedName>
</protein>
<dbReference type="Gene3D" id="1.10.12.10">
    <property type="entry name" value="Lyase 2-enoyl-coa Hydratase, Chain A, domain 2"/>
    <property type="match status" value="1"/>
</dbReference>
<dbReference type="GO" id="GO:0016836">
    <property type="term" value="F:hydro-lyase activity"/>
    <property type="evidence" value="ECO:0007669"/>
    <property type="project" value="UniProtKB-ARBA"/>
</dbReference>
<gene>
    <name evidence="3" type="ORF">BCR35DRAFT_328439</name>
</gene>
<accession>A0A1Y2G184</accession>
<evidence type="ECO:0000313" key="4">
    <source>
        <dbReference type="Proteomes" id="UP000193467"/>
    </source>
</evidence>
<dbReference type="EMBL" id="MCGR01000003">
    <property type="protein sequence ID" value="ORY90668.1"/>
    <property type="molecule type" value="Genomic_DNA"/>
</dbReference>
<dbReference type="InterPro" id="IPR029045">
    <property type="entry name" value="ClpP/crotonase-like_dom_sf"/>
</dbReference>
<comment type="caution">
    <text evidence="3">The sequence shown here is derived from an EMBL/GenBank/DDBJ whole genome shotgun (WGS) entry which is preliminary data.</text>
</comment>
<comment type="similarity">
    <text evidence="1">Belongs to the enoyl-CoA hydratase/isomerase family.</text>
</comment>
<organism evidence="3 4">
    <name type="scientific">Leucosporidium creatinivorum</name>
    <dbReference type="NCBI Taxonomy" id="106004"/>
    <lineage>
        <taxon>Eukaryota</taxon>
        <taxon>Fungi</taxon>
        <taxon>Dikarya</taxon>
        <taxon>Basidiomycota</taxon>
        <taxon>Pucciniomycotina</taxon>
        <taxon>Microbotryomycetes</taxon>
        <taxon>Leucosporidiales</taxon>
        <taxon>Leucosporidium</taxon>
    </lineage>
</organism>
<sequence>MLSAQQAHDLGIVNHLADEGQSATDRVVVLAQEVLKAGPLALRAAKLAIDTGSQLDLEFGLDSEATCYQTILKSTDRLEGLKAFAEKRPPVYKGE</sequence>
<dbReference type="PANTHER" id="PTHR11941:SF171">
    <property type="entry name" value="SD19268P"/>
    <property type="match status" value="1"/>
</dbReference>
<dbReference type="InterPro" id="IPR014748">
    <property type="entry name" value="Enoyl-CoA_hydra_C"/>
</dbReference>
<reference evidence="3 4" key="1">
    <citation type="submission" date="2016-07" db="EMBL/GenBank/DDBJ databases">
        <title>Pervasive Adenine N6-methylation of Active Genes in Fungi.</title>
        <authorList>
            <consortium name="DOE Joint Genome Institute"/>
            <person name="Mondo S.J."/>
            <person name="Dannebaum R.O."/>
            <person name="Kuo R.C."/>
            <person name="Labutti K."/>
            <person name="Haridas S."/>
            <person name="Kuo A."/>
            <person name="Salamov A."/>
            <person name="Ahrendt S.R."/>
            <person name="Lipzen A."/>
            <person name="Sullivan W."/>
            <person name="Andreopoulos W.B."/>
            <person name="Clum A."/>
            <person name="Lindquist E."/>
            <person name="Daum C."/>
            <person name="Ramamoorthy G.K."/>
            <person name="Gryganskyi A."/>
            <person name="Culley D."/>
            <person name="Magnuson J.K."/>
            <person name="James T.Y."/>
            <person name="O'Malley M.A."/>
            <person name="Stajich J.E."/>
            <person name="Spatafora J.W."/>
            <person name="Visel A."/>
            <person name="Grigoriev I.V."/>
        </authorList>
    </citation>
    <scope>NUCLEOTIDE SEQUENCE [LARGE SCALE GENOMIC DNA]</scope>
    <source>
        <strain evidence="3 4">62-1032</strain>
    </source>
</reference>
<evidence type="ECO:0000313" key="3">
    <source>
        <dbReference type="EMBL" id="ORY90668.1"/>
    </source>
</evidence>
<keyword evidence="2" id="KW-0456">Lyase</keyword>
<dbReference type="SUPFAM" id="SSF52096">
    <property type="entry name" value="ClpP/crotonase"/>
    <property type="match status" value="1"/>
</dbReference>
<dbReference type="InParanoid" id="A0A1Y2G184"/>
<dbReference type="FunFam" id="1.10.12.10:FF:000001">
    <property type="entry name" value="Probable enoyl-CoA hydratase, mitochondrial"/>
    <property type="match status" value="1"/>
</dbReference>
<dbReference type="OrthoDB" id="410701at2759"/>
<dbReference type="InterPro" id="IPR001753">
    <property type="entry name" value="Enoyl-CoA_hydra/iso"/>
</dbReference>
<dbReference type="PANTHER" id="PTHR11941">
    <property type="entry name" value="ENOYL-COA HYDRATASE-RELATED"/>
    <property type="match status" value="1"/>
</dbReference>
<name>A0A1Y2G184_9BASI</name>
<evidence type="ECO:0000256" key="2">
    <source>
        <dbReference type="ARBA" id="ARBA00023239"/>
    </source>
</evidence>
<proteinExistence type="inferred from homology"/>
<dbReference type="Proteomes" id="UP000193467">
    <property type="component" value="Unassembled WGS sequence"/>
</dbReference>
<dbReference type="AlphaFoldDB" id="A0A1Y2G184"/>
<evidence type="ECO:0000256" key="1">
    <source>
        <dbReference type="ARBA" id="ARBA00005254"/>
    </source>
</evidence>